<name>A0ACB9FDI0_CICIN</name>
<dbReference type="EMBL" id="CM042011">
    <property type="protein sequence ID" value="KAI3768687.1"/>
    <property type="molecule type" value="Genomic_DNA"/>
</dbReference>
<proteinExistence type="predicted"/>
<sequence>MFAQPSNVKTAAQPELNWNSNGGGRAVTLSLLSATDRQSSLHQDDPPHAYRCRTTPNRCPIDEPLPEEWRWIWIIGFSMARRTIMDLGSIRSHLLCIFHFDFSAITTERLTISNPYYRSLV</sequence>
<evidence type="ECO:0000313" key="2">
    <source>
        <dbReference type="Proteomes" id="UP001055811"/>
    </source>
</evidence>
<organism evidence="1 2">
    <name type="scientific">Cichorium intybus</name>
    <name type="common">Chicory</name>
    <dbReference type="NCBI Taxonomy" id="13427"/>
    <lineage>
        <taxon>Eukaryota</taxon>
        <taxon>Viridiplantae</taxon>
        <taxon>Streptophyta</taxon>
        <taxon>Embryophyta</taxon>
        <taxon>Tracheophyta</taxon>
        <taxon>Spermatophyta</taxon>
        <taxon>Magnoliopsida</taxon>
        <taxon>eudicotyledons</taxon>
        <taxon>Gunneridae</taxon>
        <taxon>Pentapetalae</taxon>
        <taxon>asterids</taxon>
        <taxon>campanulids</taxon>
        <taxon>Asterales</taxon>
        <taxon>Asteraceae</taxon>
        <taxon>Cichorioideae</taxon>
        <taxon>Cichorieae</taxon>
        <taxon>Cichoriinae</taxon>
        <taxon>Cichorium</taxon>
    </lineage>
</organism>
<evidence type="ECO:0000313" key="1">
    <source>
        <dbReference type="EMBL" id="KAI3768687.1"/>
    </source>
</evidence>
<reference evidence="1 2" key="2">
    <citation type="journal article" date="2022" name="Mol. Ecol. Resour.">
        <title>The genomes of chicory, endive, great burdock and yacon provide insights into Asteraceae paleo-polyploidization history and plant inulin production.</title>
        <authorList>
            <person name="Fan W."/>
            <person name="Wang S."/>
            <person name="Wang H."/>
            <person name="Wang A."/>
            <person name="Jiang F."/>
            <person name="Liu H."/>
            <person name="Zhao H."/>
            <person name="Xu D."/>
            <person name="Zhang Y."/>
        </authorList>
    </citation>
    <scope>NUCLEOTIDE SEQUENCE [LARGE SCALE GENOMIC DNA]</scope>
    <source>
        <strain evidence="2">cv. Punajuju</strain>
        <tissue evidence="1">Leaves</tissue>
    </source>
</reference>
<keyword evidence="2" id="KW-1185">Reference proteome</keyword>
<protein>
    <submittedName>
        <fullName evidence="1">Uncharacterized protein</fullName>
    </submittedName>
</protein>
<accession>A0ACB9FDI0</accession>
<comment type="caution">
    <text evidence="1">The sequence shown here is derived from an EMBL/GenBank/DDBJ whole genome shotgun (WGS) entry which is preliminary data.</text>
</comment>
<reference evidence="2" key="1">
    <citation type="journal article" date="2022" name="Mol. Ecol. Resour.">
        <title>The genomes of chicory, endive, great burdock and yacon provide insights into Asteraceae palaeo-polyploidization history and plant inulin production.</title>
        <authorList>
            <person name="Fan W."/>
            <person name="Wang S."/>
            <person name="Wang H."/>
            <person name="Wang A."/>
            <person name="Jiang F."/>
            <person name="Liu H."/>
            <person name="Zhao H."/>
            <person name="Xu D."/>
            <person name="Zhang Y."/>
        </authorList>
    </citation>
    <scope>NUCLEOTIDE SEQUENCE [LARGE SCALE GENOMIC DNA]</scope>
    <source>
        <strain evidence="2">cv. Punajuju</strain>
    </source>
</reference>
<dbReference type="Proteomes" id="UP001055811">
    <property type="component" value="Linkage Group LG03"/>
</dbReference>
<gene>
    <name evidence="1" type="ORF">L2E82_19517</name>
</gene>